<proteinExistence type="predicted"/>
<reference evidence="2" key="2">
    <citation type="journal article" date="2017" name="Nat. Plants">
        <title>The Aegilops tauschii genome reveals multiple impacts of transposons.</title>
        <authorList>
            <person name="Zhao G."/>
            <person name="Zou C."/>
            <person name="Li K."/>
            <person name="Wang K."/>
            <person name="Li T."/>
            <person name="Gao L."/>
            <person name="Zhang X."/>
            <person name="Wang H."/>
            <person name="Yang Z."/>
            <person name="Liu X."/>
            <person name="Jiang W."/>
            <person name="Mao L."/>
            <person name="Kong X."/>
            <person name="Jiao Y."/>
            <person name="Jia J."/>
        </authorList>
    </citation>
    <scope>NUCLEOTIDE SEQUENCE [LARGE SCALE GENOMIC DNA]</scope>
    <source>
        <strain evidence="2">cv. AL8/78</strain>
    </source>
</reference>
<organism evidence="1 2">
    <name type="scientific">Aegilops tauschii subsp. strangulata</name>
    <name type="common">Goatgrass</name>
    <dbReference type="NCBI Taxonomy" id="200361"/>
    <lineage>
        <taxon>Eukaryota</taxon>
        <taxon>Viridiplantae</taxon>
        <taxon>Streptophyta</taxon>
        <taxon>Embryophyta</taxon>
        <taxon>Tracheophyta</taxon>
        <taxon>Spermatophyta</taxon>
        <taxon>Magnoliopsida</taxon>
        <taxon>Liliopsida</taxon>
        <taxon>Poales</taxon>
        <taxon>Poaceae</taxon>
        <taxon>BOP clade</taxon>
        <taxon>Pooideae</taxon>
        <taxon>Triticodae</taxon>
        <taxon>Triticeae</taxon>
        <taxon>Triticinae</taxon>
        <taxon>Aegilops</taxon>
    </lineage>
</organism>
<accession>A0A453QJI2</accession>
<reference evidence="1" key="3">
    <citation type="journal article" date="2017" name="Nature">
        <title>Genome sequence of the progenitor of the wheat D genome Aegilops tauschii.</title>
        <authorList>
            <person name="Luo M.C."/>
            <person name="Gu Y.Q."/>
            <person name="Puiu D."/>
            <person name="Wang H."/>
            <person name="Twardziok S.O."/>
            <person name="Deal K.R."/>
            <person name="Huo N."/>
            <person name="Zhu T."/>
            <person name="Wang L."/>
            <person name="Wang Y."/>
            <person name="McGuire P.E."/>
            <person name="Liu S."/>
            <person name="Long H."/>
            <person name="Ramasamy R.K."/>
            <person name="Rodriguez J.C."/>
            <person name="Van S.L."/>
            <person name="Yuan L."/>
            <person name="Wang Z."/>
            <person name="Xia Z."/>
            <person name="Xiao L."/>
            <person name="Anderson O.D."/>
            <person name="Ouyang S."/>
            <person name="Liang Y."/>
            <person name="Zimin A.V."/>
            <person name="Pertea G."/>
            <person name="Qi P."/>
            <person name="Bennetzen J.L."/>
            <person name="Dai X."/>
            <person name="Dawson M.W."/>
            <person name="Muller H.G."/>
            <person name="Kugler K."/>
            <person name="Rivarola-Duarte L."/>
            <person name="Spannagl M."/>
            <person name="Mayer K.F.X."/>
            <person name="Lu F.H."/>
            <person name="Bevan M.W."/>
            <person name="Leroy P."/>
            <person name="Li P."/>
            <person name="You F.M."/>
            <person name="Sun Q."/>
            <person name="Liu Z."/>
            <person name="Lyons E."/>
            <person name="Wicker T."/>
            <person name="Salzberg S.L."/>
            <person name="Devos K.M."/>
            <person name="Dvorak J."/>
        </authorList>
    </citation>
    <scope>NUCLEOTIDE SEQUENCE [LARGE SCALE GENOMIC DNA]</scope>
    <source>
        <strain evidence="1">cv. AL8/78</strain>
    </source>
</reference>
<dbReference type="AlphaFoldDB" id="A0A453QJI2"/>
<evidence type="ECO:0000313" key="2">
    <source>
        <dbReference type="Proteomes" id="UP000015105"/>
    </source>
</evidence>
<dbReference type="Gramene" id="AET7Gv20198500.1">
    <property type="protein sequence ID" value="AET7Gv20198500.1"/>
    <property type="gene ID" value="AET7Gv20198500"/>
</dbReference>
<protein>
    <submittedName>
        <fullName evidence="1">Uncharacterized protein</fullName>
    </submittedName>
</protein>
<reference evidence="2" key="1">
    <citation type="journal article" date="2014" name="Science">
        <title>Ancient hybridizations among the ancestral genomes of bread wheat.</title>
        <authorList>
            <consortium name="International Wheat Genome Sequencing Consortium,"/>
            <person name="Marcussen T."/>
            <person name="Sandve S.R."/>
            <person name="Heier L."/>
            <person name="Spannagl M."/>
            <person name="Pfeifer M."/>
            <person name="Jakobsen K.S."/>
            <person name="Wulff B.B."/>
            <person name="Steuernagel B."/>
            <person name="Mayer K.F."/>
            <person name="Olsen O.A."/>
        </authorList>
    </citation>
    <scope>NUCLEOTIDE SEQUENCE [LARGE SCALE GENOMIC DNA]</scope>
    <source>
        <strain evidence="2">cv. AL8/78</strain>
    </source>
</reference>
<evidence type="ECO:0000313" key="1">
    <source>
        <dbReference type="EnsemblPlants" id="AET7Gv20198500.1"/>
    </source>
</evidence>
<reference evidence="1" key="4">
    <citation type="submission" date="2019-03" db="UniProtKB">
        <authorList>
            <consortium name="EnsemblPlants"/>
        </authorList>
    </citation>
    <scope>IDENTIFICATION</scope>
</reference>
<name>A0A453QJI2_AEGTS</name>
<reference evidence="1" key="5">
    <citation type="journal article" date="2021" name="G3 (Bethesda)">
        <title>Aegilops tauschii genome assembly Aet v5.0 features greater sequence contiguity and improved annotation.</title>
        <authorList>
            <person name="Wang L."/>
            <person name="Zhu T."/>
            <person name="Rodriguez J.C."/>
            <person name="Deal K.R."/>
            <person name="Dubcovsky J."/>
            <person name="McGuire P.E."/>
            <person name="Lux T."/>
            <person name="Spannagl M."/>
            <person name="Mayer K.F.X."/>
            <person name="Baldrich P."/>
            <person name="Meyers B.C."/>
            <person name="Huo N."/>
            <person name="Gu Y.Q."/>
            <person name="Zhou H."/>
            <person name="Devos K.M."/>
            <person name="Bennetzen J.L."/>
            <person name="Unver T."/>
            <person name="Budak H."/>
            <person name="Gulick P.J."/>
            <person name="Galiba G."/>
            <person name="Kalapos B."/>
            <person name="Nelson D.R."/>
            <person name="Li P."/>
            <person name="You F.M."/>
            <person name="Luo M.C."/>
            <person name="Dvorak J."/>
        </authorList>
    </citation>
    <scope>NUCLEOTIDE SEQUENCE [LARGE SCALE GENOMIC DNA]</scope>
    <source>
        <strain evidence="1">cv. AL8/78</strain>
    </source>
</reference>
<keyword evidence="2" id="KW-1185">Reference proteome</keyword>
<dbReference type="EnsemblPlants" id="AET7Gv20198500.1">
    <property type="protein sequence ID" value="AET7Gv20198500.1"/>
    <property type="gene ID" value="AET7Gv20198500"/>
</dbReference>
<dbReference type="Proteomes" id="UP000015105">
    <property type="component" value="Chromosome 7D"/>
</dbReference>
<sequence>IMRTEPVHWAYFAVGSNCASVDNNLCESFNHAIVDARFYPLMLEKIRKKIFARIQEQRTKGVKFHGKICLGIFRKLK</sequence>